<dbReference type="Proteomes" id="UP000198976">
    <property type="component" value="Chromosome I"/>
</dbReference>
<evidence type="ECO:0000313" key="7">
    <source>
        <dbReference type="EMBL" id="SDU05308.1"/>
    </source>
</evidence>
<gene>
    <name evidence="7" type="ORF">SAMN04489714_1874</name>
</gene>
<dbReference type="PANTHER" id="PTHR47514">
    <property type="entry name" value="TRANSKETOLASE N-TERMINAL SECTION-RELATED"/>
    <property type="match status" value="1"/>
</dbReference>
<accession>A0ABY0VB61</accession>
<evidence type="ECO:0000259" key="6">
    <source>
        <dbReference type="Pfam" id="PF00456"/>
    </source>
</evidence>
<keyword evidence="3" id="KW-0808">Transferase</keyword>
<dbReference type="RefSeq" id="WP_058237357.1">
    <property type="nucleotide sequence ID" value="NZ_LT629792.1"/>
</dbReference>
<evidence type="ECO:0000313" key="8">
    <source>
        <dbReference type="Proteomes" id="UP000198976"/>
    </source>
</evidence>
<dbReference type="PANTHER" id="PTHR47514:SF1">
    <property type="entry name" value="TRANSKETOLASE N-TERMINAL SECTION-RELATED"/>
    <property type="match status" value="1"/>
</dbReference>
<keyword evidence="4" id="KW-0479">Metal-binding</keyword>
<dbReference type="Pfam" id="PF00456">
    <property type="entry name" value="Transketolase_N"/>
    <property type="match status" value="1"/>
</dbReference>
<sequence length="287" mass="31502">MPVSLDELKRLEDKANFLRHDIVDTVYHAHSGHLGGALSMIDAVTVLYYHVMNIDPKNAKWEDRDRFVMSKGHAGIGFVTVLADLGFVDHDELKTFNLTGSKLGIHLDCNKVNGLDASTGSLGHGLSIALGMGLAATQLKKDFMTYCMLGDGECNEGSIWEAAMAIANYNAHNVVVMVDRNKAMIDGPTEDVMKLEPFADKWTAFGFNTLSIDGHDHAAIIDALETAKNTTDKPTCIVLNTVKGQGVDFAAGDYKWHYGAINDELRDQAFASLDKYHAERLAKLEEK</sequence>
<protein>
    <submittedName>
        <fullName evidence="7">Transketolase</fullName>
    </submittedName>
</protein>
<comment type="similarity">
    <text evidence="2">Belongs to the transketolase family.</text>
</comment>
<evidence type="ECO:0000256" key="5">
    <source>
        <dbReference type="ARBA" id="ARBA00023052"/>
    </source>
</evidence>
<dbReference type="Gene3D" id="3.40.50.970">
    <property type="match status" value="1"/>
</dbReference>
<name>A0ABY0VB61_9ACTO</name>
<evidence type="ECO:0000256" key="4">
    <source>
        <dbReference type="ARBA" id="ARBA00022723"/>
    </source>
</evidence>
<feature type="domain" description="Transketolase N-terminal" evidence="6">
    <location>
        <begin position="15"/>
        <end position="263"/>
    </location>
</feature>
<keyword evidence="8" id="KW-1185">Reference proteome</keyword>
<evidence type="ECO:0000256" key="3">
    <source>
        <dbReference type="ARBA" id="ARBA00022679"/>
    </source>
</evidence>
<evidence type="ECO:0000256" key="1">
    <source>
        <dbReference type="ARBA" id="ARBA00001964"/>
    </source>
</evidence>
<reference evidence="7 8" key="1">
    <citation type="submission" date="2016-10" db="EMBL/GenBank/DDBJ databases">
        <authorList>
            <person name="Varghese N."/>
            <person name="Submissions S."/>
        </authorList>
    </citation>
    <scope>NUCLEOTIDE SEQUENCE [LARGE SCALE GENOMIC DNA]</scope>
    <source>
        <strain evidence="7 8">DSM 9169</strain>
    </source>
</reference>
<dbReference type="CDD" id="cd02012">
    <property type="entry name" value="TPP_TK"/>
    <property type="match status" value="1"/>
</dbReference>
<keyword evidence="5" id="KW-0786">Thiamine pyrophosphate</keyword>
<dbReference type="PROSITE" id="PS00801">
    <property type="entry name" value="TRANSKETOLASE_1"/>
    <property type="match status" value="1"/>
</dbReference>
<dbReference type="InterPro" id="IPR005474">
    <property type="entry name" value="Transketolase_N"/>
</dbReference>
<dbReference type="InterPro" id="IPR029061">
    <property type="entry name" value="THDP-binding"/>
</dbReference>
<organism evidence="7 8">
    <name type="scientific">Schaalia radingae</name>
    <dbReference type="NCBI Taxonomy" id="131110"/>
    <lineage>
        <taxon>Bacteria</taxon>
        <taxon>Bacillati</taxon>
        <taxon>Actinomycetota</taxon>
        <taxon>Actinomycetes</taxon>
        <taxon>Actinomycetales</taxon>
        <taxon>Actinomycetaceae</taxon>
        <taxon>Schaalia</taxon>
    </lineage>
</organism>
<dbReference type="SUPFAM" id="SSF52518">
    <property type="entry name" value="Thiamin diphosphate-binding fold (THDP-binding)"/>
    <property type="match status" value="1"/>
</dbReference>
<dbReference type="EMBL" id="LT629792">
    <property type="protein sequence ID" value="SDU05308.1"/>
    <property type="molecule type" value="Genomic_DNA"/>
</dbReference>
<evidence type="ECO:0000256" key="2">
    <source>
        <dbReference type="ARBA" id="ARBA00007131"/>
    </source>
</evidence>
<comment type="cofactor">
    <cofactor evidence="1">
        <name>thiamine diphosphate</name>
        <dbReference type="ChEBI" id="CHEBI:58937"/>
    </cofactor>
</comment>
<dbReference type="InterPro" id="IPR049557">
    <property type="entry name" value="Transketolase_CS"/>
</dbReference>
<proteinExistence type="inferred from homology"/>